<gene>
    <name evidence="1" type="ORF">K7X08_037983</name>
</gene>
<keyword evidence="2" id="KW-1185">Reference proteome</keyword>
<evidence type="ECO:0000313" key="1">
    <source>
        <dbReference type="EMBL" id="KAJ8571011.1"/>
    </source>
</evidence>
<evidence type="ECO:0000313" key="2">
    <source>
        <dbReference type="Proteomes" id="UP001152561"/>
    </source>
</evidence>
<dbReference type="EMBL" id="JAJAGQ010000002">
    <property type="protein sequence ID" value="KAJ8571011.1"/>
    <property type="molecule type" value="Genomic_DNA"/>
</dbReference>
<dbReference type="AlphaFoldDB" id="A0A9Q1MXM7"/>
<protein>
    <submittedName>
        <fullName evidence="1">Uncharacterized protein</fullName>
    </submittedName>
</protein>
<comment type="caution">
    <text evidence="1">The sequence shown here is derived from an EMBL/GenBank/DDBJ whole genome shotgun (WGS) entry which is preliminary data.</text>
</comment>
<dbReference type="Proteomes" id="UP001152561">
    <property type="component" value="Unassembled WGS sequence"/>
</dbReference>
<reference evidence="2" key="1">
    <citation type="journal article" date="2023" name="Proc. Natl. Acad. Sci. U.S.A.">
        <title>Genomic and structural basis for evolution of tropane alkaloid biosynthesis.</title>
        <authorList>
            <person name="Wanga Y.-J."/>
            <person name="Taina T."/>
            <person name="Yua J.-Y."/>
            <person name="Lia J."/>
            <person name="Xua B."/>
            <person name="Chenc J."/>
            <person name="D'Auriad J.C."/>
            <person name="Huanga J.-P."/>
            <person name="Huanga S.-X."/>
        </authorList>
    </citation>
    <scope>NUCLEOTIDE SEQUENCE [LARGE SCALE GENOMIC DNA]</scope>
    <source>
        <strain evidence="2">cv. KIB-2019</strain>
    </source>
</reference>
<organism evidence="1 2">
    <name type="scientific">Anisodus acutangulus</name>
    <dbReference type="NCBI Taxonomy" id="402998"/>
    <lineage>
        <taxon>Eukaryota</taxon>
        <taxon>Viridiplantae</taxon>
        <taxon>Streptophyta</taxon>
        <taxon>Embryophyta</taxon>
        <taxon>Tracheophyta</taxon>
        <taxon>Spermatophyta</taxon>
        <taxon>Magnoliopsida</taxon>
        <taxon>eudicotyledons</taxon>
        <taxon>Gunneridae</taxon>
        <taxon>Pentapetalae</taxon>
        <taxon>asterids</taxon>
        <taxon>lamiids</taxon>
        <taxon>Solanales</taxon>
        <taxon>Solanaceae</taxon>
        <taxon>Solanoideae</taxon>
        <taxon>Hyoscyameae</taxon>
        <taxon>Anisodus</taxon>
    </lineage>
</organism>
<proteinExistence type="predicted"/>
<dbReference type="OrthoDB" id="1296195at2759"/>
<accession>A0A9Q1MXM7</accession>
<name>A0A9Q1MXM7_9SOLA</name>
<sequence length="124" mass="13586">MITNPIEGTARVEALPPKSQVMAPSFLGKVLSTNLRRKRDALLPKPVPPLSQSFVRACATQESKEDNAANLVEGFKSLFITEEEAGCSVIFEDYAKDSTIWDAEQEDDMGNWTCAPALLLPETS</sequence>